<name>A0A7Y8GV36_9BURK</name>
<reference evidence="1 2" key="1">
    <citation type="submission" date="2019-09" db="EMBL/GenBank/DDBJ databases">
        <title>Hydrogenophaga aromatica sp. nov., isolated from a para-xylene-degrading enrichment culture.</title>
        <authorList>
            <person name="Tancsics A."/>
            <person name="Banerjee S."/>
        </authorList>
    </citation>
    <scope>NUCLEOTIDE SEQUENCE [LARGE SCALE GENOMIC DNA]</scope>
    <source>
        <strain evidence="1 2">D2P1</strain>
    </source>
</reference>
<accession>A0A7Y8GV36</accession>
<evidence type="ECO:0000313" key="2">
    <source>
        <dbReference type="Proteomes" id="UP000545507"/>
    </source>
</evidence>
<proteinExistence type="predicted"/>
<dbReference type="AlphaFoldDB" id="A0A7Y8GV36"/>
<evidence type="ECO:0000313" key="1">
    <source>
        <dbReference type="EMBL" id="NWF45410.1"/>
    </source>
</evidence>
<keyword evidence="2" id="KW-1185">Reference proteome</keyword>
<organism evidence="1 2">
    <name type="scientific">Hydrogenophaga aromaticivorans</name>
    <dbReference type="NCBI Taxonomy" id="2610898"/>
    <lineage>
        <taxon>Bacteria</taxon>
        <taxon>Pseudomonadati</taxon>
        <taxon>Pseudomonadota</taxon>
        <taxon>Betaproteobacteria</taxon>
        <taxon>Burkholderiales</taxon>
        <taxon>Comamonadaceae</taxon>
        <taxon>Hydrogenophaga</taxon>
    </lineage>
</organism>
<gene>
    <name evidence="1" type="ORF">F3K02_09140</name>
</gene>
<dbReference type="Proteomes" id="UP000545507">
    <property type="component" value="Unassembled WGS sequence"/>
</dbReference>
<dbReference type="RefSeq" id="WP_177135260.1">
    <property type="nucleotide sequence ID" value="NZ_VYGV01000006.1"/>
</dbReference>
<comment type="caution">
    <text evidence="1">The sequence shown here is derived from an EMBL/GenBank/DDBJ whole genome shotgun (WGS) entry which is preliminary data.</text>
</comment>
<sequence>MGEDQSLNAALISVVKDLGGSKVVAHKLWPEKMVDAAQRHLLACLNEDKPERLSPDHLMLLLRMARDQGHHGAFFFMCSMLGYSEPQPINPKDELAELLREYLAAKKQDGESASRIERAIASLKMGVSA</sequence>
<dbReference type="EMBL" id="VYGV01000006">
    <property type="protein sequence ID" value="NWF45410.1"/>
    <property type="molecule type" value="Genomic_DNA"/>
</dbReference>
<protein>
    <submittedName>
        <fullName evidence="1">Uncharacterized protein</fullName>
    </submittedName>
</protein>